<organism evidence="2 3">
    <name type="scientific">Streptomyces tsukubensis (strain DSM 42081 / NBRC 108919 / NRRL 18488 / 9993)</name>
    <dbReference type="NCBI Taxonomy" id="1114943"/>
    <lineage>
        <taxon>Bacteria</taxon>
        <taxon>Bacillati</taxon>
        <taxon>Actinomycetota</taxon>
        <taxon>Actinomycetes</taxon>
        <taxon>Kitasatosporales</taxon>
        <taxon>Streptomycetaceae</taxon>
        <taxon>Streptomyces</taxon>
    </lineage>
</organism>
<dbReference type="Proteomes" id="UP000005940">
    <property type="component" value="Chromosome"/>
</dbReference>
<dbReference type="AlphaFoldDB" id="A0A7G3UL39"/>
<keyword evidence="3" id="KW-1185">Reference proteome</keyword>
<name>A0A7G3UL39_STRT9</name>
<feature type="region of interest" description="Disordered" evidence="1">
    <location>
        <begin position="163"/>
        <end position="247"/>
    </location>
</feature>
<evidence type="ECO:0000256" key="1">
    <source>
        <dbReference type="SAM" id="MobiDB-lite"/>
    </source>
</evidence>
<evidence type="ECO:0000313" key="3">
    <source>
        <dbReference type="Proteomes" id="UP000005940"/>
    </source>
</evidence>
<sequence length="247" mass="25407">MTEETEDFTPTHVVPPGGLAAWETPGTSRPAASLDPLLPVLLADRRGDWGRIVCANGWSAWVDGRLLVAVPQPPPATGRPLTRTADQRPQLAKTGEAVSRYRSAADDLAGGRIDGETFRSRTRGLRAGVVIDGESVWLYEAEHERWVYGDGVRLGTYAVSREARDDAPTGGTPDARPGAEPGQGSVTGSGAEALTGPRPEEPPGAVGAPGAPGTGPPPDAPPPTRVVAPDGGDGGAAPRPTRPGGEG</sequence>
<dbReference type="EMBL" id="CP029159">
    <property type="protein sequence ID" value="QKM71044.1"/>
    <property type="molecule type" value="Genomic_DNA"/>
</dbReference>
<feature type="compositionally biased region" description="Low complexity" evidence="1">
    <location>
        <begin position="225"/>
        <end position="247"/>
    </location>
</feature>
<dbReference type="RefSeq" id="WP_130585230.1">
    <property type="nucleotide sequence ID" value="NZ_CP029159.1"/>
</dbReference>
<accession>A0A7G3UL39</accession>
<feature type="compositionally biased region" description="Pro residues" evidence="1">
    <location>
        <begin position="214"/>
        <end position="224"/>
    </location>
</feature>
<protein>
    <submittedName>
        <fullName evidence="2">Uncharacterized protein</fullName>
    </submittedName>
</protein>
<gene>
    <name evidence="2" type="ORF">STSU_031810</name>
</gene>
<evidence type="ECO:0000313" key="2">
    <source>
        <dbReference type="EMBL" id="QKM71044.1"/>
    </source>
</evidence>
<feature type="region of interest" description="Disordered" evidence="1">
    <location>
        <begin position="74"/>
        <end position="98"/>
    </location>
</feature>
<proteinExistence type="predicted"/>
<reference evidence="2 3" key="1">
    <citation type="journal article" date="2012" name="J. Bacteriol.">
        <title>Draft genome of Streptomyces tsukubaensis NRRL 18488, the producer of the clinically important immunosuppressant tacrolimus (FK506).</title>
        <authorList>
            <person name="Barreiro C."/>
            <person name="Prieto C."/>
            <person name="Sola-Landa A."/>
            <person name="Solera E."/>
            <person name="Martinez-Castro M."/>
            <person name="Perez-Redondo R."/>
            <person name="Garcia-Estrada C."/>
            <person name="Aparicio J.F."/>
            <person name="Fernandez-Martinez L.T."/>
            <person name="Santos-Aberturas J."/>
            <person name="Salehi-Najafabadi Z."/>
            <person name="Rodriguez-Garcia A."/>
            <person name="Tauch A."/>
            <person name="Martin J.F."/>
        </authorList>
    </citation>
    <scope>NUCLEOTIDE SEQUENCE [LARGE SCALE GENOMIC DNA]</scope>
    <source>
        <strain evidence="3">DSM 42081 / NBRC 108919 / NRRL 18488 / 9993</strain>
    </source>
</reference>